<evidence type="ECO:0000313" key="3">
    <source>
        <dbReference type="Proteomes" id="UP001163046"/>
    </source>
</evidence>
<sequence length="124" mass="13403">MAVRVIQAAPGYFKEAVIFPILQPCKSFTSSDATDSSTESLSPLRTPTYPETGAVESLDTCSSTSSVGTWTGDIQDMEFEQMSEDESCQVFPAELDTCSSTSSVGTWTGDIQVMELDEMSEDES</sequence>
<evidence type="ECO:0000313" key="2">
    <source>
        <dbReference type="EMBL" id="KAJ7381397.1"/>
    </source>
</evidence>
<organism evidence="2 3">
    <name type="scientific">Desmophyllum pertusum</name>
    <dbReference type="NCBI Taxonomy" id="174260"/>
    <lineage>
        <taxon>Eukaryota</taxon>
        <taxon>Metazoa</taxon>
        <taxon>Cnidaria</taxon>
        <taxon>Anthozoa</taxon>
        <taxon>Hexacorallia</taxon>
        <taxon>Scleractinia</taxon>
        <taxon>Caryophylliina</taxon>
        <taxon>Caryophylliidae</taxon>
        <taxon>Desmophyllum</taxon>
    </lineage>
</organism>
<dbReference type="Proteomes" id="UP001163046">
    <property type="component" value="Unassembled WGS sequence"/>
</dbReference>
<feature type="region of interest" description="Disordered" evidence="1">
    <location>
        <begin position="29"/>
        <end position="67"/>
    </location>
</feature>
<gene>
    <name evidence="2" type="ORF">OS493_001531</name>
</gene>
<comment type="caution">
    <text evidence="2">The sequence shown here is derived from an EMBL/GenBank/DDBJ whole genome shotgun (WGS) entry which is preliminary data.</text>
</comment>
<evidence type="ECO:0000256" key="1">
    <source>
        <dbReference type="SAM" id="MobiDB-lite"/>
    </source>
</evidence>
<keyword evidence="3" id="KW-1185">Reference proteome</keyword>
<proteinExistence type="predicted"/>
<name>A0A9W9ZGR0_9CNID</name>
<accession>A0A9W9ZGR0</accession>
<feature type="compositionally biased region" description="Low complexity" evidence="1">
    <location>
        <begin position="29"/>
        <end position="42"/>
    </location>
</feature>
<dbReference type="AlphaFoldDB" id="A0A9W9ZGR0"/>
<dbReference type="EMBL" id="MU826350">
    <property type="protein sequence ID" value="KAJ7381397.1"/>
    <property type="molecule type" value="Genomic_DNA"/>
</dbReference>
<reference evidence="2" key="1">
    <citation type="submission" date="2023-01" db="EMBL/GenBank/DDBJ databases">
        <title>Genome assembly of the deep-sea coral Lophelia pertusa.</title>
        <authorList>
            <person name="Herrera S."/>
            <person name="Cordes E."/>
        </authorList>
    </citation>
    <scope>NUCLEOTIDE SEQUENCE</scope>
    <source>
        <strain evidence="2">USNM1676648</strain>
        <tissue evidence="2">Polyp</tissue>
    </source>
</reference>
<protein>
    <submittedName>
        <fullName evidence="2">Uncharacterized protein</fullName>
    </submittedName>
</protein>